<dbReference type="Gene3D" id="1.10.510.10">
    <property type="entry name" value="Transferase(Phosphotransferase) domain 1"/>
    <property type="match status" value="1"/>
</dbReference>
<evidence type="ECO:0000256" key="2">
    <source>
        <dbReference type="ARBA" id="ARBA00022454"/>
    </source>
</evidence>
<name>A0A183CWQ8_9BILA</name>
<dbReference type="InterPro" id="IPR011009">
    <property type="entry name" value="Kinase-like_dom_sf"/>
</dbReference>
<protein>
    <submittedName>
        <fullName evidence="8">Protein kinase domain-containing protein</fullName>
    </submittedName>
</protein>
<organism evidence="8">
    <name type="scientific">Gongylonema pulchrum</name>
    <dbReference type="NCBI Taxonomy" id="637853"/>
    <lineage>
        <taxon>Eukaryota</taxon>
        <taxon>Metazoa</taxon>
        <taxon>Ecdysozoa</taxon>
        <taxon>Nematoda</taxon>
        <taxon>Chromadorea</taxon>
        <taxon>Rhabditida</taxon>
        <taxon>Spirurina</taxon>
        <taxon>Spiruromorpha</taxon>
        <taxon>Spiruroidea</taxon>
        <taxon>Gongylonematidae</taxon>
        <taxon>Gongylonema</taxon>
    </lineage>
</organism>
<dbReference type="SMART" id="SM00220">
    <property type="entry name" value="S_TKc"/>
    <property type="match status" value="1"/>
</dbReference>
<gene>
    <name evidence="6" type="ORF">GPUH_LOCUS899</name>
</gene>
<dbReference type="PANTHER" id="PTHR14030">
    <property type="entry name" value="MITOTIC CHECKPOINT SERINE/THREONINE-PROTEIN KINASE BUB1"/>
    <property type="match status" value="1"/>
</dbReference>
<proteinExistence type="predicted"/>
<dbReference type="GO" id="GO:0051754">
    <property type="term" value="P:meiotic sister chromatid cohesion, centromeric"/>
    <property type="evidence" value="ECO:0007669"/>
    <property type="project" value="TreeGrafter"/>
</dbReference>
<dbReference type="InterPro" id="IPR008271">
    <property type="entry name" value="Ser/Thr_kinase_AS"/>
</dbReference>
<keyword evidence="4" id="KW-0137">Centromere</keyword>
<dbReference type="InterPro" id="IPR015661">
    <property type="entry name" value="Bub1/Mad3"/>
</dbReference>
<dbReference type="PROSITE" id="PS00108">
    <property type="entry name" value="PROTEIN_KINASE_ST"/>
    <property type="match status" value="1"/>
</dbReference>
<dbReference type="GO" id="GO:0005634">
    <property type="term" value="C:nucleus"/>
    <property type="evidence" value="ECO:0007669"/>
    <property type="project" value="TreeGrafter"/>
</dbReference>
<evidence type="ECO:0000313" key="8">
    <source>
        <dbReference type="WBParaSite" id="GPUH_0000089901-mRNA-1"/>
    </source>
</evidence>
<accession>A0A183CWQ8</accession>
<dbReference type="GO" id="GO:0032991">
    <property type="term" value="C:protein-containing complex"/>
    <property type="evidence" value="ECO:0007669"/>
    <property type="project" value="UniProtKB-ARBA"/>
</dbReference>
<dbReference type="GO" id="GO:0000776">
    <property type="term" value="C:kinetochore"/>
    <property type="evidence" value="ECO:0007669"/>
    <property type="project" value="UniProtKB-KW"/>
</dbReference>
<dbReference type="InterPro" id="IPR000719">
    <property type="entry name" value="Prot_kinase_dom"/>
</dbReference>
<sequence length="471" mass="53464">MKVNNIKLSEKQIPDRNDEETLAGLNKKAKAGIATSTPASSFPPPVEDPIEGSPINIFNQIWSAADQFFQQSVFDKAIGEGTAFGKRMSLSEQRRVTMTRLSEKFGAENIVGNKVAGLSAESSVNEELRRLSIVPNEADAEEHTGQGLKSVIESEVNPWDENVRNKIMCDRHFVSTNLHDFQEKCGRFNPDVRITLGGERFDVKELIAQGGFARVYKCISEDGNTYAIKYEIPPCRWEVYICESLRNRMPQAMLHSVMNVRDAYIFSNASAIVYEYHSCGNLLDMVNRLQEKQMSCSELLSLYLAWEMSRILKMVHAAQIIHGDVKPDNFMITHGLDENATVEEILDKRSFTLKLIDWGRAIDMGSLKGCKFRGKAGTDAFDCFEMQDGRPWTYQTDFFGFIATLHVIIYGKYMKTFRVSAERYAMTSVLKRRWQQLGLLKDIFDMCMNIPDCESLPKWSIIIDGLESSIK</sequence>
<reference evidence="8" key="1">
    <citation type="submission" date="2016-06" db="UniProtKB">
        <authorList>
            <consortium name="WormBaseParasite"/>
        </authorList>
    </citation>
    <scope>IDENTIFICATION</scope>
</reference>
<dbReference type="WBParaSite" id="GPUH_0000089901-mRNA-1">
    <property type="protein sequence ID" value="GPUH_0000089901-mRNA-1"/>
    <property type="gene ID" value="GPUH_0000089901"/>
</dbReference>
<evidence type="ECO:0000256" key="3">
    <source>
        <dbReference type="ARBA" id="ARBA00022838"/>
    </source>
</evidence>
<evidence type="ECO:0000256" key="4">
    <source>
        <dbReference type="ARBA" id="ARBA00023328"/>
    </source>
</evidence>
<dbReference type="Pfam" id="PF00069">
    <property type="entry name" value="Pkinase"/>
    <property type="match status" value="1"/>
</dbReference>
<keyword evidence="7" id="KW-1185">Reference proteome</keyword>
<comment type="subcellular location">
    <subcellularLocation>
        <location evidence="1">Chromosome</location>
        <location evidence="1">Centromere</location>
        <location evidence="1">Kinetochore</location>
    </subcellularLocation>
</comment>
<feature type="domain" description="Protein kinase" evidence="5">
    <location>
        <begin position="201"/>
        <end position="471"/>
    </location>
</feature>
<dbReference type="GO" id="GO:0004672">
    <property type="term" value="F:protein kinase activity"/>
    <property type="evidence" value="ECO:0007669"/>
    <property type="project" value="InterPro"/>
</dbReference>
<dbReference type="PANTHER" id="PTHR14030:SF4">
    <property type="entry name" value="BUB1 KINASE, ISOFORM A-RELATED"/>
    <property type="match status" value="1"/>
</dbReference>
<evidence type="ECO:0000313" key="6">
    <source>
        <dbReference type="EMBL" id="VDK28985.1"/>
    </source>
</evidence>
<dbReference type="OrthoDB" id="248495at2759"/>
<dbReference type="PROSITE" id="PS50011">
    <property type="entry name" value="PROTEIN_KINASE_DOM"/>
    <property type="match status" value="1"/>
</dbReference>
<reference evidence="6 7" key="2">
    <citation type="submission" date="2018-11" db="EMBL/GenBank/DDBJ databases">
        <authorList>
            <consortium name="Pathogen Informatics"/>
        </authorList>
    </citation>
    <scope>NUCLEOTIDE SEQUENCE [LARGE SCALE GENOMIC DNA]</scope>
</reference>
<dbReference type="GO" id="GO:0005524">
    <property type="term" value="F:ATP binding"/>
    <property type="evidence" value="ECO:0007669"/>
    <property type="project" value="InterPro"/>
</dbReference>
<dbReference type="Proteomes" id="UP000271098">
    <property type="component" value="Unassembled WGS sequence"/>
</dbReference>
<dbReference type="AlphaFoldDB" id="A0A183CWQ8"/>
<dbReference type="EMBL" id="UYRT01000937">
    <property type="protein sequence ID" value="VDK28985.1"/>
    <property type="molecule type" value="Genomic_DNA"/>
</dbReference>
<evidence type="ECO:0000256" key="1">
    <source>
        <dbReference type="ARBA" id="ARBA00004629"/>
    </source>
</evidence>
<dbReference type="GO" id="GO:0007094">
    <property type="term" value="P:mitotic spindle assembly checkpoint signaling"/>
    <property type="evidence" value="ECO:0007669"/>
    <property type="project" value="InterPro"/>
</dbReference>
<dbReference type="SUPFAM" id="SSF56112">
    <property type="entry name" value="Protein kinase-like (PK-like)"/>
    <property type="match status" value="1"/>
</dbReference>
<evidence type="ECO:0000313" key="7">
    <source>
        <dbReference type="Proteomes" id="UP000271098"/>
    </source>
</evidence>
<evidence type="ECO:0000259" key="5">
    <source>
        <dbReference type="PROSITE" id="PS50011"/>
    </source>
</evidence>
<keyword evidence="3" id="KW-0995">Kinetochore</keyword>
<keyword evidence="2" id="KW-0158">Chromosome</keyword>